<organism evidence="8 9">
    <name type="scientific">Sutterella wadsworthensis 2_1_59BFAA</name>
    <dbReference type="NCBI Taxonomy" id="742823"/>
    <lineage>
        <taxon>Bacteria</taxon>
        <taxon>Pseudomonadati</taxon>
        <taxon>Pseudomonadota</taxon>
        <taxon>Betaproteobacteria</taxon>
        <taxon>Burkholderiales</taxon>
        <taxon>Sutterellaceae</taxon>
        <taxon>Sutterella</taxon>
    </lineage>
</organism>
<feature type="domain" description="Probable transposase IS891/IS1136/IS1341" evidence="6">
    <location>
        <begin position="30"/>
        <end position="147"/>
    </location>
</feature>
<evidence type="ECO:0000256" key="5">
    <source>
        <dbReference type="SAM" id="MobiDB-lite"/>
    </source>
</evidence>
<feature type="domain" description="Cas12f1-like TNB" evidence="7">
    <location>
        <begin position="180"/>
        <end position="240"/>
    </location>
</feature>
<dbReference type="AlphaFoldDB" id="K1JWV2"/>
<dbReference type="Pfam" id="PF07282">
    <property type="entry name" value="Cas12f1-like_TNB"/>
    <property type="match status" value="1"/>
</dbReference>
<dbReference type="InterPro" id="IPR001959">
    <property type="entry name" value="Transposase"/>
</dbReference>
<comment type="similarity">
    <text evidence="1">In the C-terminal section; belongs to the transposase 35 family.</text>
</comment>
<evidence type="ECO:0008006" key="10">
    <source>
        <dbReference type="Google" id="ProtNLM"/>
    </source>
</evidence>
<dbReference type="GO" id="GO:0032196">
    <property type="term" value="P:transposition"/>
    <property type="evidence" value="ECO:0007669"/>
    <property type="project" value="UniProtKB-KW"/>
</dbReference>
<dbReference type="EMBL" id="ADMG01000007">
    <property type="protein sequence ID" value="EKB32147.1"/>
    <property type="molecule type" value="Genomic_DNA"/>
</dbReference>
<dbReference type="Pfam" id="PF01385">
    <property type="entry name" value="OrfB_IS605"/>
    <property type="match status" value="1"/>
</dbReference>
<evidence type="ECO:0000313" key="8">
    <source>
        <dbReference type="EMBL" id="EKB32147.1"/>
    </source>
</evidence>
<accession>K1JWV2</accession>
<gene>
    <name evidence="8" type="ORF">HMPREF9465_00162</name>
</gene>
<evidence type="ECO:0000256" key="2">
    <source>
        <dbReference type="ARBA" id="ARBA00022578"/>
    </source>
</evidence>
<dbReference type="NCBIfam" id="NF040570">
    <property type="entry name" value="guided_TnpB"/>
    <property type="match status" value="1"/>
</dbReference>
<dbReference type="PATRIC" id="fig|742823.3.peg.162"/>
<keyword evidence="9" id="KW-1185">Reference proteome</keyword>
<dbReference type="STRING" id="742823.HMPREF9465_00162"/>
<dbReference type="InterPro" id="IPR010095">
    <property type="entry name" value="Cas12f1-like_TNB"/>
</dbReference>
<sequence length="269" mass="29769">MTVSVECGHWFVSVVTEMDFANDGPRRPGEVGIDLGIAQTVTLSDGTVFQLDVESIKKHEKQIAVLQRQLCRNKEARQKLAKLGKANPFDKREPSRKRRRLKAKIQNHHRCIRNIRRDFMLKTAHTIAQNYGGVAMEDLKLKNMTKSAKGTVEEPGKNVRQKTGLNRSLARVAPYAMRMAIHWAVFKANGRLILVDPKYTSQTCPICGCTSSSNRPSQAHFGCQKCGYTANADVVGATNVLKKSRTGSVRPCSELGNKTATGTVLFVAS</sequence>
<evidence type="ECO:0000313" key="9">
    <source>
        <dbReference type="Proteomes" id="UP000005835"/>
    </source>
</evidence>
<reference evidence="8 9" key="1">
    <citation type="submission" date="2012-05" db="EMBL/GenBank/DDBJ databases">
        <title>The Genome Sequence of Sutterella wadsworthensis 2_1_59BFAA.</title>
        <authorList>
            <consortium name="The Broad Institute Genome Sequencing Platform"/>
            <person name="Earl A."/>
            <person name="Ward D."/>
            <person name="Feldgarden M."/>
            <person name="Gevers D."/>
            <person name="Daigneault M."/>
            <person name="Strauss J."/>
            <person name="Allen-Vercoe E."/>
            <person name="Walker B."/>
            <person name="Young S.K."/>
            <person name="Zeng Q."/>
            <person name="Gargeya S."/>
            <person name="Fitzgerald M."/>
            <person name="Haas B."/>
            <person name="Abouelleil A."/>
            <person name="Alvarado L."/>
            <person name="Arachchi H.M."/>
            <person name="Berlin A.M."/>
            <person name="Chapman S.B."/>
            <person name="Goldberg J."/>
            <person name="Griggs A."/>
            <person name="Gujja S."/>
            <person name="Hansen M."/>
            <person name="Howarth C."/>
            <person name="Imamovic A."/>
            <person name="Larimer J."/>
            <person name="McCowen C."/>
            <person name="Montmayeur A."/>
            <person name="Murphy C."/>
            <person name="Neiman D."/>
            <person name="Pearson M."/>
            <person name="Priest M."/>
            <person name="Roberts A."/>
            <person name="Saif S."/>
            <person name="Shea T."/>
            <person name="Sisk P."/>
            <person name="Sykes S."/>
            <person name="Wortman J."/>
            <person name="Nusbaum C."/>
            <person name="Birren B."/>
        </authorList>
    </citation>
    <scope>NUCLEOTIDE SEQUENCE [LARGE SCALE GENOMIC DNA]</scope>
    <source>
        <strain evidence="8 9">2_1_59BFAA</strain>
    </source>
</reference>
<dbReference type="GO" id="GO:0006310">
    <property type="term" value="P:DNA recombination"/>
    <property type="evidence" value="ECO:0007669"/>
    <property type="project" value="UniProtKB-KW"/>
</dbReference>
<comment type="caution">
    <text evidence="8">The sequence shown here is derived from an EMBL/GenBank/DDBJ whole genome shotgun (WGS) entry which is preliminary data.</text>
</comment>
<protein>
    <recommendedName>
        <fullName evidence="10">Transposase IS891/IS1136/IS1341 domain-containing protein</fullName>
    </recommendedName>
</protein>
<proteinExistence type="inferred from homology"/>
<evidence type="ECO:0000256" key="4">
    <source>
        <dbReference type="ARBA" id="ARBA00023172"/>
    </source>
</evidence>
<keyword evidence="4" id="KW-0233">DNA recombination</keyword>
<evidence type="ECO:0000259" key="6">
    <source>
        <dbReference type="Pfam" id="PF01385"/>
    </source>
</evidence>
<name>K1JWV2_9BURK</name>
<dbReference type="HOGENOM" id="CLU_032903_9_4_4"/>
<keyword evidence="3" id="KW-0238">DNA-binding</keyword>
<feature type="region of interest" description="Disordered" evidence="5">
    <location>
        <begin position="81"/>
        <end position="101"/>
    </location>
</feature>
<dbReference type="RefSeq" id="WP_005433194.1">
    <property type="nucleotide sequence ID" value="NZ_JH815513.1"/>
</dbReference>
<dbReference type="GO" id="GO:0003677">
    <property type="term" value="F:DNA binding"/>
    <property type="evidence" value="ECO:0007669"/>
    <property type="project" value="UniProtKB-KW"/>
</dbReference>
<evidence type="ECO:0000259" key="7">
    <source>
        <dbReference type="Pfam" id="PF07282"/>
    </source>
</evidence>
<keyword evidence="2" id="KW-0815">Transposition</keyword>
<dbReference type="Proteomes" id="UP000005835">
    <property type="component" value="Unassembled WGS sequence"/>
</dbReference>
<dbReference type="eggNOG" id="COG0675">
    <property type="taxonomic scope" value="Bacteria"/>
</dbReference>
<evidence type="ECO:0000256" key="3">
    <source>
        <dbReference type="ARBA" id="ARBA00023125"/>
    </source>
</evidence>
<evidence type="ECO:0000256" key="1">
    <source>
        <dbReference type="ARBA" id="ARBA00008761"/>
    </source>
</evidence>